<sequence>MPVTKKFGKEYGRREASRSRESVSDTLSDIQERAERGRRRTAFFAAWGAVALMAIGALWVAVHSPVFAVQAVEIQGVRRVTEQEVLALLEAAVPGDSFVRRVLGFRNMLVWPDRLPEDTLALNPYLRDLAIHKSYSSHAVRVDILERTPFGLWCFKQQEPGECFWFDDQGVVFERSLAAEGNLIRVVNDYSQNAAPLAGVILPRAFMQNFFSILRVLAAADLNIKEVRLDDVGREEMRVVTHDGPELYFSLRFPSDDALPVIASLYAGGFGEGFSKLEYLDFRVENRAYYK</sequence>
<evidence type="ECO:0008006" key="5">
    <source>
        <dbReference type="Google" id="ProtNLM"/>
    </source>
</evidence>
<keyword evidence="2" id="KW-1133">Transmembrane helix</keyword>
<dbReference type="EMBL" id="MHLC01000015">
    <property type="protein sequence ID" value="OGZ01312.1"/>
    <property type="molecule type" value="Genomic_DNA"/>
</dbReference>
<evidence type="ECO:0000256" key="2">
    <source>
        <dbReference type="SAM" id="Phobius"/>
    </source>
</evidence>
<evidence type="ECO:0000313" key="3">
    <source>
        <dbReference type="EMBL" id="OGZ01312.1"/>
    </source>
</evidence>
<feature type="region of interest" description="Disordered" evidence="1">
    <location>
        <begin position="1"/>
        <end position="29"/>
    </location>
</feature>
<protein>
    <recommendedName>
        <fullName evidence="5">POTRA domain-containing protein</fullName>
    </recommendedName>
</protein>
<reference evidence="3 4" key="1">
    <citation type="journal article" date="2016" name="Nat. Commun.">
        <title>Thousands of microbial genomes shed light on interconnected biogeochemical processes in an aquifer system.</title>
        <authorList>
            <person name="Anantharaman K."/>
            <person name="Brown C.T."/>
            <person name="Hug L.A."/>
            <person name="Sharon I."/>
            <person name="Castelle C.J."/>
            <person name="Probst A.J."/>
            <person name="Thomas B.C."/>
            <person name="Singh A."/>
            <person name="Wilkins M.J."/>
            <person name="Karaoz U."/>
            <person name="Brodie E.L."/>
            <person name="Williams K.H."/>
            <person name="Hubbard S.S."/>
            <person name="Banfield J.F."/>
        </authorList>
    </citation>
    <scope>NUCLEOTIDE SEQUENCE [LARGE SCALE GENOMIC DNA]</scope>
</reference>
<name>A0A1G2CJC6_9BACT</name>
<evidence type="ECO:0000256" key="1">
    <source>
        <dbReference type="SAM" id="MobiDB-lite"/>
    </source>
</evidence>
<proteinExistence type="predicted"/>
<feature type="compositionally biased region" description="Basic and acidic residues" evidence="1">
    <location>
        <begin position="7"/>
        <end position="23"/>
    </location>
</feature>
<accession>A0A1G2CJC6</accession>
<dbReference type="STRING" id="1798652.A3A43_02300"/>
<gene>
    <name evidence="3" type="ORF">A3A43_02300</name>
</gene>
<dbReference type="AlphaFoldDB" id="A0A1G2CJC6"/>
<keyword evidence="2" id="KW-0472">Membrane</keyword>
<keyword evidence="2" id="KW-0812">Transmembrane</keyword>
<feature type="transmembrane region" description="Helical" evidence="2">
    <location>
        <begin position="42"/>
        <end position="62"/>
    </location>
</feature>
<evidence type="ECO:0000313" key="4">
    <source>
        <dbReference type="Proteomes" id="UP000178495"/>
    </source>
</evidence>
<comment type="caution">
    <text evidence="3">The sequence shown here is derived from an EMBL/GenBank/DDBJ whole genome shotgun (WGS) entry which is preliminary data.</text>
</comment>
<organism evidence="3 4">
    <name type="scientific">Candidatus Liptonbacteria bacterium RIFCSPLOWO2_01_FULL_56_20</name>
    <dbReference type="NCBI Taxonomy" id="1798652"/>
    <lineage>
        <taxon>Bacteria</taxon>
        <taxon>Candidatus Liptoniibacteriota</taxon>
    </lineage>
</organism>
<dbReference type="Proteomes" id="UP000178495">
    <property type="component" value="Unassembled WGS sequence"/>
</dbReference>